<evidence type="ECO:0000313" key="1">
    <source>
        <dbReference type="EMBL" id="KAF7824204.1"/>
    </source>
</evidence>
<protein>
    <submittedName>
        <fullName evidence="1">Uncharacterized protein</fullName>
    </submittedName>
</protein>
<reference evidence="1" key="1">
    <citation type="submission" date="2020-09" db="EMBL/GenBank/DDBJ databases">
        <title>Genome-Enabled Discovery of Anthraquinone Biosynthesis in Senna tora.</title>
        <authorList>
            <person name="Kang S.-H."/>
            <person name="Pandey R.P."/>
            <person name="Lee C.-M."/>
            <person name="Sim J.-S."/>
            <person name="Jeong J.-T."/>
            <person name="Choi B.-S."/>
            <person name="Jung M."/>
            <person name="Ginzburg D."/>
            <person name="Zhao K."/>
            <person name="Won S.Y."/>
            <person name="Oh T.-J."/>
            <person name="Yu Y."/>
            <person name="Kim N.-H."/>
            <person name="Lee O.R."/>
            <person name="Lee T.-H."/>
            <person name="Bashyal P."/>
            <person name="Kim T.-S."/>
            <person name="Lee W.-H."/>
            <person name="Kawkins C."/>
            <person name="Kim C.-K."/>
            <person name="Kim J.S."/>
            <person name="Ahn B.O."/>
            <person name="Rhee S.Y."/>
            <person name="Sohng J.K."/>
        </authorList>
    </citation>
    <scope>NUCLEOTIDE SEQUENCE</scope>
    <source>
        <tissue evidence="1">Leaf</tissue>
    </source>
</reference>
<proteinExistence type="predicted"/>
<organism evidence="1 2">
    <name type="scientific">Senna tora</name>
    <dbReference type="NCBI Taxonomy" id="362788"/>
    <lineage>
        <taxon>Eukaryota</taxon>
        <taxon>Viridiplantae</taxon>
        <taxon>Streptophyta</taxon>
        <taxon>Embryophyta</taxon>
        <taxon>Tracheophyta</taxon>
        <taxon>Spermatophyta</taxon>
        <taxon>Magnoliopsida</taxon>
        <taxon>eudicotyledons</taxon>
        <taxon>Gunneridae</taxon>
        <taxon>Pentapetalae</taxon>
        <taxon>rosids</taxon>
        <taxon>fabids</taxon>
        <taxon>Fabales</taxon>
        <taxon>Fabaceae</taxon>
        <taxon>Caesalpinioideae</taxon>
        <taxon>Cassia clade</taxon>
        <taxon>Senna</taxon>
    </lineage>
</organism>
<sequence>MGFTVLVEEGEWVRFGEGMKGGFTVAPVLVAEKGMERSMVWWGCYGGVAMEVEVVGKKKRG</sequence>
<evidence type="ECO:0000313" key="2">
    <source>
        <dbReference type="Proteomes" id="UP000634136"/>
    </source>
</evidence>
<accession>A0A834TU85</accession>
<dbReference type="Proteomes" id="UP000634136">
    <property type="component" value="Unassembled WGS sequence"/>
</dbReference>
<dbReference type="AlphaFoldDB" id="A0A834TU85"/>
<name>A0A834TU85_9FABA</name>
<keyword evidence="2" id="KW-1185">Reference proteome</keyword>
<gene>
    <name evidence="1" type="ORF">G2W53_022348</name>
</gene>
<dbReference type="EMBL" id="JAAIUW010000007">
    <property type="protein sequence ID" value="KAF7824204.1"/>
    <property type="molecule type" value="Genomic_DNA"/>
</dbReference>
<comment type="caution">
    <text evidence="1">The sequence shown here is derived from an EMBL/GenBank/DDBJ whole genome shotgun (WGS) entry which is preliminary data.</text>
</comment>